<dbReference type="Proteomes" id="UP000294887">
    <property type="component" value="Unassembled WGS sequence"/>
</dbReference>
<evidence type="ECO:0000313" key="4">
    <source>
        <dbReference type="Proteomes" id="UP000294887"/>
    </source>
</evidence>
<keyword evidence="4" id="KW-1185">Reference proteome</keyword>
<evidence type="ECO:0000256" key="1">
    <source>
        <dbReference type="ARBA" id="ARBA00005953"/>
    </source>
</evidence>
<gene>
    <name evidence="3" type="ORF">EV695_3621</name>
</gene>
<protein>
    <submittedName>
        <fullName evidence="3">Acyl-CoA thioester hydrolase</fullName>
    </submittedName>
</protein>
<dbReference type="InterPro" id="IPR050563">
    <property type="entry name" value="4-hydroxybenzoyl-CoA_TE"/>
</dbReference>
<dbReference type="CDD" id="cd00586">
    <property type="entry name" value="4HBT"/>
    <property type="match status" value="1"/>
</dbReference>
<keyword evidence="2 3" id="KW-0378">Hydrolase</keyword>
<name>A0A4R1EPG5_9GAMM</name>
<dbReference type="RefSeq" id="WP_131907381.1">
    <property type="nucleotide sequence ID" value="NZ_BAAAFU010000007.1"/>
</dbReference>
<dbReference type="PANTHER" id="PTHR31793:SF27">
    <property type="entry name" value="NOVEL THIOESTERASE SUPERFAMILY DOMAIN AND SAPOSIN A-TYPE DOMAIN CONTAINING PROTEIN (0610012H03RIK)"/>
    <property type="match status" value="1"/>
</dbReference>
<dbReference type="Pfam" id="PF13279">
    <property type="entry name" value="4HBT_2"/>
    <property type="match status" value="1"/>
</dbReference>
<proteinExistence type="inferred from homology"/>
<dbReference type="InterPro" id="IPR006684">
    <property type="entry name" value="YbgC/YbaW"/>
</dbReference>
<dbReference type="InterPro" id="IPR029069">
    <property type="entry name" value="HotDog_dom_sf"/>
</dbReference>
<evidence type="ECO:0000256" key="2">
    <source>
        <dbReference type="ARBA" id="ARBA00022801"/>
    </source>
</evidence>
<comment type="caution">
    <text evidence="3">The sequence shown here is derived from an EMBL/GenBank/DDBJ whole genome shotgun (WGS) entry which is preliminary data.</text>
</comment>
<dbReference type="AlphaFoldDB" id="A0A4R1EPG5"/>
<reference evidence="3 4" key="1">
    <citation type="submission" date="2019-03" db="EMBL/GenBank/DDBJ databases">
        <title>Genomic Encyclopedia of Type Strains, Phase IV (KMG-IV): sequencing the most valuable type-strain genomes for metagenomic binning, comparative biology and taxonomic classification.</title>
        <authorList>
            <person name="Goeker M."/>
        </authorList>
    </citation>
    <scope>NUCLEOTIDE SEQUENCE [LARGE SCALE GENOMIC DNA]</scope>
    <source>
        <strain evidence="3 4">DSM 24830</strain>
    </source>
</reference>
<sequence>MKTNSKKAGPTLSVTLPMEVCFYDVDSYRIVWHGNYPKYFEIARCKLLSKIGFTYADMEETGYFYPVVDLHTKYIRPLRFEQQFEITAELKEWEHKLVIDYLIVDVATRDVVTKGQTTQFAVKMPEEITQFDAPKQLLDSVDAAFKALADEKPEEQGDA</sequence>
<dbReference type="PANTHER" id="PTHR31793">
    <property type="entry name" value="4-HYDROXYBENZOYL-COA THIOESTERASE FAMILY MEMBER"/>
    <property type="match status" value="1"/>
</dbReference>
<dbReference type="SUPFAM" id="SSF54637">
    <property type="entry name" value="Thioesterase/thiol ester dehydrase-isomerase"/>
    <property type="match status" value="1"/>
</dbReference>
<evidence type="ECO:0000313" key="3">
    <source>
        <dbReference type="EMBL" id="TCJ82883.1"/>
    </source>
</evidence>
<organism evidence="3 4">
    <name type="scientific">Cocleimonas flava</name>
    <dbReference type="NCBI Taxonomy" id="634765"/>
    <lineage>
        <taxon>Bacteria</taxon>
        <taxon>Pseudomonadati</taxon>
        <taxon>Pseudomonadota</taxon>
        <taxon>Gammaproteobacteria</taxon>
        <taxon>Thiotrichales</taxon>
        <taxon>Thiotrichaceae</taxon>
        <taxon>Cocleimonas</taxon>
    </lineage>
</organism>
<dbReference type="Gene3D" id="3.10.129.10">
    <property type="entry name" value="Hotdog Thioesterase"/>
    <property type="match status" value="1"/>
</dbReference>
<comment type="similarity">
    <text evidence="1">Belongs to the 4-hydroxybenzoyl-CoA thioesterase family.</text>
</comment>
<accession>A0A4R1EPG5</accession>
<dbReference type="GO" id="GO:0047617">
    <property type="term" value="F:fatty acyl-CoA hydrolase activity"/>
    <property type="evidence" value="ECO:0007669"/>
    <property type="project" value="TreeGrafter"/>
</dbReference>
<dbReference type="PIRSF" id="PIRSF003230">
    <property type="entry name" value="YbgC"/>
    <property type="match status" value="1"/>
</dbReference>
<dbReference type="EMBL" id="SMFQ01000005">
    <property type="protein sequence ID" value="TCJ82883.1"/>
    <property type="molecule type" value="Genomic_DNA"/>
</dbReference>
<dbReference type="OrthoDB" id="9800856at2"/>